<dbReference type="InterPro" id="IPR014031">
    <property type="entry name" value="Ketoacyl_synth_C"/>
</dbReference>
<protein>
    <submittedName>
        <fullName evidence="13">Type I polyketide synthase</fullName>
    </submittedName>
</protein>
<dbReference type="SMART" id="SM00829">
    <property type="entry name" value="PKS_ER"/>
    <property type="match status" value="1"/>
</dbReference>
<dbReference type="InterPro" id="IPR016039">
    <property type="entry name" value="Thiolase-like"/>
</dbReference>
<dbReference type="SMART" id="SM00825">
    <property type="entry name" value="PKS_KS"/>
    <property type="match status" value="2"/>
</dbReference>
<feature type="region of interest" description="C-terminal hotdog fold" evidence="8">
    <location>
        <begin position="2045"/>
        <end position="2197"/>
    </location>
</feature>
<dbReference type="GO" id="GO:0004315">
    <property type="term" value="F:3-oxoacyl-[acyl-carrier-protein] synthase activity"/>
    <property type="evidence" value="ECO:0007669"/>
    <property type="project" value="InterPro"/>
</dbReference>
<dbReference type="Pfam" id="PF13602">
    <property type="entry name" value="ADH_zinc_N_2"/>
    <property type="match status" value="1"/>
</dbReference>
<organism evidence="13">
    <name type="scientific">Streptomyces sp. NBC_00093</name>
    <dbReference type="NCBI Taxonomy" id="2975649"/>
    <lineage>
        <taxon>Bacteria</taxon>
        <taxon>Bacillati</taxon>
        <taxon>Actinomycetota</taxon>
        <taxon>Actinomycetes</taxon>
        <taxon>Kitasatosporales</taxon>
        <taxon>Streptomycetaceae</taxon>
        <taxon>Streptomyces</taxon>
    </lineage>
</organism>
<dbReference type="Gene3D" id="3.40.50.720">
    <property type="entry name" value="NAD(P)-binding Rossmann-like Domain"/>
    <property type="match status" value="1"/>
</dbReference>
<evidence type="ECO:0000256" key="7">
    <source>
        <dbReference type="ARBA" id="ARBA00023315"/>
    </source>
</evidence>
<dbReference type="SMART" id="SM00823">
    <property type="entry name" value="PKS_PP"/>
    <property type="match status" value="2"/>
</dbReference>
<dbReference type="InterPro" id="IPR013968">
    <property type="entry name" value="PKS_KR"/>
</dbReference>
<keyword evidence="3" id="KW-0597">Phosphoprotein</keyword>
<dbReference type="GO" id="GO:0006633">
    <property type="term" value="P:fatty acid biosynthetic process"/>
    <property type="evidence" value="ECO:0007669"/>
    <property type="project" value="InterPro"/>
</dbReference>
<feature type="domain" description="PKS/mFAS DH" evidence="12">
    <location>
        <begin position="1902"/>
        <end position="2197"/>
    </location>
</feature>
<dbReference type="CDD" id="cd08956">
    <property type="entry name" value="KR_3_FAS_SDR_x"/>
    <property type="match status" value="1"/>
</dbReference>
<dbReference type="InterPro" id="IPR042104">
    <property type="entry name" value="PKS_dehydratase_sf"/>
</dbReference>
<dbReference type="GO" id="GO:0033068">
    <property type="term" value="P:macrolide biosynthetic process"/>
    <property type="evidence" value="ECO:0007669"/>
    <property type="project" value="UniProtKB-ARBA"/>
</dbReference>
<feature type="domain" description="Carrier" evidence="10">
    <location>
        <begin position="902"/>
        <end position="977"/>
    </location>
</feature>
<dbReference type="SMART" id="SM00822">
    <property type="entry name" value="PKS_KR"/>
    <property type="match status" value="1"/>
</dbReference>
<reference evidence="13" key="1">
    <citation type="submission" date="2022-10" db="EMBL/GenBank/DDBJ databases">
        <title>The complete genomes of actinobacterial strains from the NBC collection.</title>
        <authorList>
            <person name="Joergensen T.S."/>
            <person name="Alvarez Arevalo M."/>
            <person name="Sterndorff E.B."/>
            <person name="Faurdal D."/>
            <person name="Vuksanovic O."/>
            <person name="Mourched A.-S."/>
            <person name="Charusanti P."/>
            <person name="Shaw S."/>
            <person name="Blin K."/>
            <person name="Weber T."/>
        </authorList>
    </citation>
    <scope>NUCLEOTIDE SEQUENCE</scope>
    <source>
        <strain evidence="13">NBC_00093</strain>
    </source>
</reference>
<evidence type="ECO:0000259" key="11">
    <source>
        <dbReference type="PROSITE" id="PS52004"/>
    </source>
</evidence>
<feature type="domain" description="Ketosynthase family 3 (KS3)" evidence="11">
    <location>
        <begin position="3"/>
        <end position="419"/>
    </location>
</feature>
<dbReference type="Gene3D" id="3.90.180.10">
    <property type="entry name" value="Medium-chain alcohol dehydrogenases, catalytic domain"/>
    <property type="match status" value="1"/>
</dbReference>
<dbReference type="InterPro" id="IPR049551">
    <property type="entry name" value="PKS_DH_C"/>
</dbReference>
<feature type="region of interest" description="Disordered" evidence="9">
    <location>
        <begin position="3085"/>
        <end position="3108"/>
    </location>
</feature>
<dbReference type="Pfam" id="PF22953">
    <property type="entry name" value="SpnB_Rossmann"/>
    <property type="match status" value="1"/>
</dbReference>
<dbReference type="InterPro" id="IPR002364">
    <property type="entry name" value="Quin_OxRdtase/zeta-crystal_CS"/>
</dbReference>
<dbReference type="Pfam" id="PF21089">
    <property type="entry name" value="PKS_DH_N"/>
    <property type="match status" value="1"/>
</dbReference>
<dbReference type="SUPFAM" id="SSF50129">
    <property type="entry name" value="GroES-like"/>
    <property type="match status" value="1"/>
</dbReference>
<dbReference type="InterPro" id="IPR013154">
    <property type="entry name" value="ADH-like_N"/>
</dbReference>
<dbReference type="InterPro" id="IPR014043">
    <property type="entry name" value="Acyl_transferase_dom"/>
</dbReference>
<dbReference type="InterPro" id="IPR049900">
    <property type="entry name" value="PKS_mFAS_DH"/>
</dbReference>
<dbReference type="Gene3D" id="3.40.47.10">
    <property type="match status" value="2"/>
</dbReference>
<dbReference type="InterPro" id="IPR011032">
    <property type="entry name" value="GroES-like_sf"/>
</dbReference>
<dbReference type="PANTHER" id="PTHR43775:SF51">
    <property type="entry name" value="INACTIVE PHENOLPHTHIOCEROL SYNTHESIS POLYKETIDE SYNTHASE TYPE I PKS1-RELATED"/>
    <property type="match status" value="1"/>
</dbReference>
<evidence type="ECO:0000256" key="8">
    <source>
        <dbReference type="PROSITE-ProRule" id="PRU01363"/>
    </source>
</evidence>
<dbReference type="InterPro" id="IPR016035">
    <property type="entry name" value="Acyl_Trfase/lysoPLipase"/>
</dbReference>
<dbReference type="GO" id="GO:0008270">
    <property type="term" value="F:zinc ion binding"/>
    <property type="evidence" value="ECO:0007669"/>
    <property type="project" value="InterPro"/>
</dbReference>
<dbReference type="PROSITE" id="PS52019">
    <property type="entry name" value="PKS_MFAS_DH"/>
    <property type="match status" value="1"/>
</dbReference>
<dbReference type="CDD" id="cd00833">
    <property type="entry name" value="PKS"/>
    <property type="match status" value="2"/>
</dbReference>
<dbReference type="PANTHER" id="PTHR43775">
    <property type="entry name" value="FATTY ACID SYNTHASE"/>
    <property type="match status" value="1"/>
</dbReference>
<dbReference type="Pfam" id="PF08240">
    <property type="entry name" value="ADH_N"/>
    <property type="match status" value="1"/>
</dbReference>
<evidence type="ECO:0000256" key="2">
    <source>
        <dbReference type="ARBA" id="ARBA00022450"/>
    </source>
</evidence>
<dbReference type="InterPro" id="IPR001227">
    <property type="entry name" value="Ac_transferase_dom_sf"/>
</dbReference>
<dbReference type="Pfam" id="PF00698">
    <property type="entry name" value="Acyl_transf_1"/>
    <property type="match status" value="2"/>
</dbReference>
<dbReference type="PROSITE" id="PS01162">
    <property type="entry name" value="QOR_ZETA_CRYSTAL"/>
    <property type="match status" value="1"/>
</dbReference>
<keyword evidence="2" id="KW-0596">Phosphopantetheine</keyword>
<dbReference type="Gene3D" id="3.10.129.110">
    <property type="entry name" value="Polyketide synthase dehydratase"/>
    <property type="match status" value="1"/>
</dbReference>
<dbReference type="EMBL" id="CP108222">
    <property type="protein sequence ID" value="WTT21738.1"/>
    <property type="molecule type" value="Genomic_DNA"/>
</dbReference>
<dbReference type="FunFam" id="1.10.1200.10:FF:000007">
    <property type="entry name" value="Probable polyketide synthase pks17"/>
    <property type="match status" value="2"/>
</dbReference>
<feature type="active site" description="Proton acceptor; for dehydratase activity" evidence="8">
    <location>
        <position position="1934"/>
    </location>
</feature>
<evidence type="ECO:0000256" key="1">
    <source>
        <dbReference type="ARBA" id="ARBA00004792"/>
    </source>
</evidence>
<keyword evidence="4" id="KW-0808">Transferase</keyword>
<dbReference type="InterPro" id="IPR016036">
    <property type="entry name" value="Malonyl_transacylase_ACP-bd"/>
</dbReference>
<dbReference type="SUPFAM" id="SSF53901">
    <property type="entry name" value="Thiolase-like"/>
    <property type="match status" value="2"/>
</dbReference>
<evidence type="ECO:0000256" key="6">
    <source>
        <dbReference type="ARBA" id="ARBA00023268"/>
    </source>
</evidence>
<feature type="region of interest" description="N-terminal hotdog fold" evidence="8">
    <location>
        <begin position="1902"/>
        <end position="2023"/>
    </location>
</feature>
<accession>A0AAU2AE02</accession>
<keyword evidence="5" id="KW-0045">Antibiotic biosynthesis</keyword>
<evidence type="ECO:0000256" key="3">
    <source>
        <dbReference type="ARBA" id="ARBA00022553"/>
    </source>
</evidence>
<dbReference type="InterPro" id="IPR032821">
    <property type="entry name" value="PKS_assoc"/>
</dbReference>
<dbReference type="InterPro" id="IPR020806">
    <property type="entry name" value="PKS_PP-bd"/>
</dbReference>
<keyword evidence="6" id="KW-0511">Multifunctional enzyme</keyword>
<evidence type="ECO:0000259" key="10">
    <source>
        <dbReference type="PROSITE" id="PS50075"/>
    </source>
</evidence>
<dbReference type="Pfam" id="PF08659">
    <property type="entry name" value="KR"/>
    <property type="match status" value="1"/>
</dbReference>
<dbReference type="InterPro" id="IPR020807">
    <property type="entry name" value="PKS_DH"/>
</dbReference>
<keyword evidence="7" id="KW-0012">Acyltransferase</keyword>
<dbReference type="InterPro" id="IPR036291">
    <property type="entry name" value="NAD(P)-bd_dom_sf"/>
</dbReference>
<dbReference type="InterPro" id="IPR014030">
    <property type="entry name" value="Ketoacyl_synth_N"/>
</dbReference>
<dbReference type="FunFam" id="3.40.47.10:FF:000019">
    <property type="entry name" value="Polyketide synthase type I"/>
    <property type="match status" value="2"/>
</dbReference>
<dbReference type="Pfam" id="PF00109">
    <property type="entry name" value="ketoacyl-synt"/>
    <property type="match status" value="2"/>
</dbReference>
<dbReference type="CDD" id="cd05195">
    <property type="entry name" value="enoyl_red"/>
    <property type="match status" value="1"/>
</dbReference>
<dbReference type="SMART" id="SM00827">
    <property type="entry name" value="PKS_AT"/>
    <property type="match status" value="2"/>
</dbReference>
<evidence type="ECO:0000256" key="5">
    <source>
        <dbReference type="ARBA" id="ARBA00023194"/>
    </source>
</evidence>
<dbReference type="GO" id="GO:0031177">
    <property type="term" value="F:phosphopantetheine binding"/>
    <property type="evidence" value="ECO:0007669"/>
    <property type="project" value="InterPro"/>
</dbReference>
<dbReference type="SUPFAM" id="SSF55048">
    <property type="entry name" value="Probable ACP-binding domain of malonyl-CoA ACP transacylase"/>
    <property type="match status" value="2"/>
</dbReference>
<dbReference type="InterPro" id="IPR049552">
    <property type="entry name" value="PKS_DH_N"/>
</dbReference>
<feature type="domain" description="Carrier" evidence="10">
    <location>
        <begin position="3005"/>
        <end position="3080"/>
    </location>
</feature>
<evidence type="ECO:0000313" key="13">
    <source>
        <dbReference type="EMBL" id="WTT21738.1"/>
    </source>
</evidence>
<dbReference type="Gene3D" id="3.40.50.11460">
    <property type="match status" value="1"/>
</dbReference>
<gene>
    <name evidence="13" type="ORF">OHA22_42515</name>
</gene>
<dbReference type="InterPro" id="IPR050091">
    <property type="entry name" value="PKS_NRPS_Biosynth_Enz"/>
</dbReference>
<dbReference type="PROSITE" id="PS00012">
    <property type="entry name" value="PHOSPHOPANTETHEINE"/>
    <property type="match status" value="2"/>
</dbReference>
<dbReference type="InterPro" id="IPR057326">
    <property type="entry name" value="KR_dom"/>
</dbReference>
<dbReference type="InterPro" id="IPR009081">
    <property type="entry name" value="PP-bd_ACP"/>
</dbReference>
<dbReference type="PROSITE" id="PS50075">
    <property type="entry name" value="CARRIER"/>
    <property type="match status" value="2"/>
</dbReference>
<dbReference type="GO" id="GO:0016491">
    <property type="term" value="F:oxidoreductase activity"/>
    <property type="evidence" value="ECO:0007669"/>
    <property type="project" value="InterPro"/>
</dbReference>
<feature type="domain" description="Ketosynthase family 3 (KS3)" evidence="11">
    <location>
        <begin position="995"/>
        <end position="1420"/>
    </location>
</feature>
<dbReference type="InterPro" id="IPR055123">
    <property type="entry name" value="SpnB-like_Rossmann"/>
</dbReference>
<dbReference type="PROSITE" id="PS00606">
    <property type="entry name" value="KS3_1"/>
    <property type="match status" value="1"/>
</dbReference>
<dbReference type="Pfam" id="PF16197">
    <property type="entry name" value="KAsynt_C_assoc"/>
    <property type="match status" value="2"/>
</dbReference>
<dbReference type="InterPro" id="IPR036736">
    <property type="entry name" value="ACP-like_sf"/>
</dbReference>
<dbReference type="SMART" id="SM00826">
    <property type="entry name" value="PKS_DH"/>
    <property type="match status" value="1"/>
</dbReference>
<dbReference type="FunFam" id="3.40.366.10:FF:000002">
    <property type="entry name" value="Probable polyketide synthase 2"/>
    <property type="match status" value="2"/>
</dbReference>
<dbReference type="Pfam" id="PF14765">
    <property type="entry name" value="PS-DH"/>
    <property type="match status" value="1"/>
</dbReference>
<sequence>MREGPIAVIGLACRLPGAPGPEQFWRLLSEGRDAISMAPPERFAPPHDEGVPTHGGFLDQVEYFDAEFFGISPREAAVMDPQQRLVLELAWEALEDAGIVPDTLRGSRTAVFVGAQRDDYANLLYRQGTEAITQHTMTGLNRGIIANRLSYFLDLRGPSLTVDTAQSSSLVAVHLACESLRTGESDTAIAAGVNLNVLAEHTVTEDRFGALSPDGASYAFDARANGFVPGEGGGVVVLKPLELALADGDRVHGVILGSAVNNDGATPGLSVPSGAAQERVIRQAYERAGVDPRTVQYVEAHGTGTPVGDPIEAGALGAVLGAGRDSDDPLRIGSAKTNVGHLEGAAGLTGLLKVLLGLERRLLPPSRNFTTPNPGIPFAELGLAVQTELSPWPHSDRPLISGVSSFGMGGTNCHIVVTEAPRTVPAARASETRTSPAVLPWVVSGRGGNALRAQAERLHDFAAGESAPRSVDIGWTLASTRTAFADRAIVSAENRAGLLLGLRALADGRPSPYVVSGTARSGRLGIVFAGQGSQRVGMGSELYAAFPRFADAFDEVCAQLDPLLPRPLREVIASGEGLDETRFAQPALFSVEVALYRLTESWGLRPDRLAGHSVGEIAAAHVAGVLSLADAARLVAVRGRLMQALPAGGAMVAVEATEEEVALLLAGREAEVGLAAVNGPTALVLSGTGRAVTDLAAELAARGRRTKRLKVSHAFHSPLMAPMLARFREETRTLEFHEPSIPVVSTVTGRTTTAGELCSPDHWVDQVSSPVRFLDAVRTLEAEGVTTYLELGPDGTCSAMVDAAVRDPEAAVSVPSLRAGRPEPQSLTTALATTFVHGGRVDLASVYEGTGARRTDLPTYAFQRRRYWIDGGTRAAVPPKDSFATDGLAERPVALSEAERRRTLTDLVHAHIAAVLGHEADQRIAPDTTFRDLGFDSLMAVELRDALAGATGLRLPSGLLFQWPTPGALVDHLLARLLGTGEDATDTVAPGTDDGEPIAIIGMACRYPGGVTSPEELWQLVADGVDAISAFPTDRGWDPDLYDPDSERPGTSYVGHGGFLHGAGEFDAAFFGISPREALGMDPQQRLLLETAWEAVERAGLDARSLHGTRTGVFVGGTAPDYGPRMHDAGHGVEGHVLTGSTASVMSGRIAYQLGLIGPAVTVDTACSSSLVALHMAVRSLRSKESSLALAGGVAVMSGPGMFVEFSRQRGLAADGRSKPFAASADGTSWAEGVGLLLVERLSDARRHGHRVLGIIRGTAVNQDGASNGLTAPNGVSQERVIRQALADARLRAGDVDAVEAHGTGTTLGDPIEAEALLATYGQGRDGGEPVFLGSLKSNIGHAQAAAGIGGIIKMVEALRRAQLPATLHVDRPTPHIDWDGSGLHLLTESRPWPDTPRPRRAAVSSFGISGTNAHVILEQAPPTQTPATDTTADGDNGAGVGVNGAGVPWVLSAKTSDALHDQALRLHDHLDAHPELAPAEVAHALLSTRSSFSHRAVVLGEGITELRSALHALGTGRPHPHVITGSSSGTAAGTVFVFPGQGTQRPGMARQLLDTHPVFAEHIQACQEALSPYTTLSLADLLHERPGGPALDRIDVVQPALFAVMTGLAQLWRAHGVEPDAVVGHSQGEIAAAYIAGALTLEDAMRLVVLRARTLVAITGQGGMLWTALPAHEAAAHGVGEGERLQVAAVNAPGSTVIAGDNTAIEELTRNLAEDGVRTRRIAVDYASHSAHIDRVEPQMREELAGITPVASRVAFYSTVTGDRLDTAELTADYWFENMRRTVRFQSAVQALHRDGHGLYIETSPHPALVTSVQETLDIDDTDGPAVTATGTLRRDTDDPTQFTKALAGAHTAGKHIHWPQHPTPTPAVDLPTYAFQRTRHWLVAEPANDPSGLGLAAVDHPLLGAVMDLADEDGRVFTGALSLGRQPWLADHIVATAVLVPGAALVEMALEMGAEVGCDTVVELTNEVPLVLPGNGTVELQGRVGPDRDGHREISVYGRTESEAPWVRHATGVLAVPSPASGAGSGAASDAAGPLSAWPPPGAVPVDPAKMYERMAGIGVAYGPAFRGIQRAWRLGDEVLTEVRLEHEDAGRFGLHPAVFDAAVHGLRLREEPAADPTGGTGTPVDPGTADYRRILVPFSWRDVRLEAQGARLLRVRIAPAGADTVSVEATDGTGRSVLSVGSLTFRPLTEAQLRASTTVPRDWLLRLDWVPLSASHPTPDPGAAWAVVCGAGTSAEAFAEFTAELSAAGVNVTRYDDLDALALSMGTGTAPQVVAVAVTRPAGTPDEAFAARATVAAAHETVRQWLTDDRFEGHRLVMATRGAVAAGGVVPDLASAPVWGLVRSAQEENPGRFALVDLDHDASAGALPAAVATGETQAAIRAGEILLPRLAPADSDGLAVPSDPTWRLGIPARGTFENLELGPAPDALDLLGPGQIRIAVRAGGINFKDALYALEMISAEQRPGLEGAGVVLEVAPDVTDLAPGDRVLGLIPDALGPVAVTDRRLVAPMPDGWSFAEAASVPVVFLTAYHGLVELAALSEGESVLVHAAAGGVGLAAVQLARHLGAEVLGTASDAKHDVLRAWGLDDAHIASSRTLDFARRFDSVDVVLNSLAGEFVDSSAGLLRPGGRFLEMGKTDLRDPVDMAGKWPGTSYQAFDITQLSPDHIQDMLIRILALFRSGALRHLPLTVLDVRRARTAFQELAQARYVGKVVLTIPRGPEPGGTVLITGGLGALGRNTARRLVTAHGVRHLLLTGRRGRASEGVADLEAELSRLGAEVTVAACDVSDREALSALLASVPPEHPLTGVIHTAGALADGVVTALTPENFDAAMTPKIDASWHLHELTRDLDLSLFVLYSSAIGTLGGAGQANYAAANAFLDALAHRRRACGDPAVSLAWGLWAEDSGMTGGLSENDVVRLARSGISAMSSEEGLALFDAALACDDPLLVAMKPDRQALRSGRPLSPLLKGLAHGPVRRAVDEAEQEGPQLVRRLAELSPAERERALLDVVRTHAAAVLGHTTQERVPATAEFKSAGFDSLTGVELRNQLSAATGLRLPATLIFDFPTPRELAAHLANEYFAKATEPAPPVPGAEPEAGRDAASEGEEGHLRRMLASIPLARLRSAGLVDVLRGLAEKGPDEEAGQSPDTGIDGLDAGELVRLATHGTDA</sequence>
<dbReference type="SUPFAM" id="SSF52151">
    <property type="entry name" value="FabD/lysophospholipase-like"/>
    <property type="match status" value="2"/>
</dbReference>
<dbReference type="SUPFAM" id="SSF51735">
    <property type="entry name" value="NAD(P)-binding Rossmann-fold domains"/>
    <property type="match status" value="3"/>
</dbReference>
<dbReference type="SMART" id="SM01294">
    <property type="entry name" value="PKS_PP_betabranch"/>
    <property type="match status" value="2"/>
</dbReference>
<dbReference type="Gene3D" id="3.40.366.10">
    <property type="entry name" value="Malonyl-Coenzyme A Acyl Carrier Protein, domain 2"/>
    <property type="match status" value="2"/>
</dbReference>
<feature type="active site" description="Proton donor; for dehydratase activity" evidence="8">
    <location>
        <position position="2103"/>
    </location>
</feature>
<dbReference type="PROSITE" id="PS52004">
    <property type="entry name" value="KS3_2"/>
    <property type="match status" value="2"/>
</dbReference>
<evidence type="ECO:0000259" key="12">
    <source>
        <dbReference type="PROSITE" id="PS52019"/>
    </source>
</evidence>
<name>A0AAU2AE02_9ACTN</name>
<dbReference type="Pfam" id="PF00550">
    <property type="entry name" value="PP-binding"/>
    <property type="match status" value="2"/>
</dbReference>
<dbReference type="Gene3D" id="1.10.1200.10">
    <property type="entry name" value="ACP-like"/>
    <property type="match status" value="2"/>
</dbReference>
<evidence type="ECO:0000256" key="4">
    <source>
        <dbReference type="ARBA" id="ARBA00022679"/>
    </source>
</evidence>
<evidence type="ECO:0000256" key="9">
    <source>
        <dbReference type="SAM" id="MobiDB-lite"/>
    </source>
</evidence>
<proteinExistence type="predicted"/>
<comment type="pathway">
    <text evidence="1">Antibiotic biosynthesis.</text>
</comment>
<dbReference type="InterPro" id="IPR020841">
    <property type="entry name" value="PKS_Beta-ketoAc_synthase_dom"/>
</dbReference>
<dbReference type="InterPro" id="IPR020843">
    <property type="entry name" value="ER"/>
</dbReference>
<dbReference type="InterPro" id="IPR006162">
    <property type="entry name" value="Ppantetheine_attach_site"/>
</dbReference>
<dbReference type="InterPro" id="IPR018201">
    <property type="entry name" value="Ketoacyl_synth_AS"/>
</dbReference>
<feature type="region of interest" description="Disordered" evidence="9">
    <location>
        <begin position="3138"/>
        <end position="3158"/>
    </location>
</feature>
<dbReference type="GO" id="GO:0004312">
    <property type="term" value="F:fatty acid synthase activity"/>
    <property type="evidence" value="ECO:0007669"/>
    <property type="project" value="TreeGrafter"/>
</dbReference>
<dbReference type="SUPFAM" id="SSF47336">
    <property type="entry name" value="ACP-like"/>
    <property type="match status" value="2"/>
</dbReference>
<feature type="compositionally biased region" description="Basic and acidic residues" evidence="9">
    <location>
        <begin position="3097"/>
        <end position="3108"/>
    </location>
</feature>
<dbReference type="Gene3D" id="3.30.70.3290">
    <property type="match status" value="2"/>
</dbReference>
<dbReference type="Pfam" id="PF02801">
    <property type="entry name" value="Ketoacyl-synt_C"/>
    <property type="match status" value="2"/>
</dbReference>